<name>A0AB39BT51_9BACI</name>
<dbReference type="EC" id="3.1.26.11" evidence="2 10"/>
<comment type="catalytic activity">
    <reaction evidence="10">
        <text>Endonucleolytic cleavage of RNA, removing extra 3' nucleotides from tRNA precursor, generating 3' termini of tRNAs. A 3'-hydroxy group is left at the tRNA terminus and a 5'-phosphoryl group is left at the trailer molecule.</text>
        <dbReference type="EC" id="3.1.26.11"/>
    </reaction>
</comment>
<dbReference type="RefSeq" id="WP_368504451.1">
    <property type="nucleotide sequence ID" value="NZ_CP162551.1"/>
</dbReference>
<feature type="binding site" evidence="10">
    <location>
        <position position="211"/>
    </location>
    <ligand>
        <name>Zn(2+)</name>
        <dbReference type="ChEBI" id="CHEBI:29105"/>
        <label>1</label>
        <note>catalytic</note>
    </ligand>
</feature>
<evidence type="ECO:0000256" key="2">
    <source>
        <dbReference type="ARBA" id="ARBA00012477"/>
    </source>
</evidence>
<evidence type="ECO:0000256" key="3">
    <source>
        <dbReference type="ARBA" id="ARBA00022694"/>
    </source>
</evidence>
<comment type="function">
    <text evidence="9 10">Zinc phosphodiesterase, which displays some tRNA 3'-processing endonuclease activity. Probably involved in tRNA maturation, by removing a 3'-trailer from precursor tRNA.</text>
</comment>
<comment type="subunit">
    <text evidence="1 10">Homodimer.</text>
</comment>
<gene>
    <name evidence="10 12" type="primary">rnz</name>
    <name evidence="12" type="ORF">AB3N04_01810</name>
</gene>
<feature type="binding site" evidence="10">
    <location>
        <position position="269"/>
    </location>
    <ligand>
        <name>Zn(2+)</name>
        <dbReference type="ChEBI" id="CHEBI:29105"/>
        <label>2</label>
        <note>catalytic</note>
    </ligand>
</feature>
<reference evidence="12" key="1">
    <citation type="submission" date="2024-07" db="EMBL/GenBank/DDBJ databases">
        <title>Identification and characteristics of an arsenic-resistant bacterial isolate, which belongs to a novel species.</title>
        <authorList>
            <person name="Juszczyk A."/>
            <person name="Kowalczyk A."/>
            <person name="Was K."/>
            <person name="Kosowicz W."/>
            <person name="Budzyn A."/>
            <person name="Latowski D."/>
        </authorList>
    </citation>
    <scope>NUCLEOTIDE SEQUENCE</scope>
    <source>
        <strain evidence="12">As8PL</strain>
    </source>
</reference>
<dbReference type="GO" id="GO:0008270">
    <property type="term" value="F:zinc ion binding"/>
    <property type="evidence" value="ECO:0007669"/>
    <property type="project" value="UniProtKB-UniRule"/>
</dbReference>
<evidence type="ECO:0000256" key="4">
    <source>
        <dbReference type="ARBA" id="ARBA00022722"/>
    </source>
</evidence>
<evidence type="ECO:0000256" key="6">
    <source>
        <dbReference type="ARBA" id="ARBA00022759"/>
    </source>
</evidence>
<dbReference type="Pfam" id="PF12706">
    <property type="entry name" value="Lactamase_B_2"/>
    <property type="match status" value="1"/>
</dbReference>
<comment type="similarity">
    <text evidence="10">Belongs to the RNase Z family.</text>
</comment>
<feature type="active site" description="Proton acceptor" evidence="10">
    <location>
        <position position="67"/>
    </location>
</feature>
<accession>A0AB39BT51</accession>
<dbReference type="GO" id="GO:0042781">
    <property type="term" value="F:3'-tRNA processing endoribonuclease activity"/>
    <property type="evidence" value="ECO:0007669"/>
    <property type="project" value="UniProtKB-UniRule"/>
</dbReference>
<evidence type="ECO:0000256" key="9">
    <source>
        <dbReference type="ARBA" id="ARBA00057812"/>
    </source>
</evidence>
<dbReference type="AlphaFoldDB" id="A0AB39BT51"/>
<evidence type="ECO:0000313" key="12">
    <source>
        <dbReference type="EMBL" id="XDI37072.1"/>
    </source>
</evidence>
<proteinExistence type="inferred from homology"/>
<dbReference type="FunFam" id="3.60.15.10:FF:000002">
    <property type="entry name" value="Ribonuclease Z"/>
    <property type="match status" value="1"/>
</dbReference>
<comment type="cofactor">
    <cofactor evidence="10">
        <name>Zn(2+)</name>
        <dbReference type="ChEBI" id="CHEBI:29105"/>
    </cofactor>
    <text evidence="10">Binds 2 Zn(2+) ions.</text>
</comment>
<evidence type="ECO:0000256" key="5">
    <source>
        <dbReference type="ARBA" id="ARBA00022723"/>
    </source>
</evidence>
<feature type="binding site" evidence="10">
    <location>
        <position position="63"/>
    </location>
    <ligand>
        <name>Zn(2+)</name>
        <dbReference type="ChEBI" id="CHEBI:29105"/>
        <label>1</label>
        <note>catalytic</note>
    </ligand>
</feature>
<feature type="binding site" evidence="10">
    <location>
        <position position="140"/>
    </location>
    <ligand>
        <name>Zn(2+)</name>
        <dbReference type="ChEBI" id="CHEBI:29105"/>
        <label>1</label>
        <note>catalytic</note>
    </ligand>
</feature>
<dbReference type="Pfam" id="PF23023">
    <property type="entry name" value="Anti-Pycsar_Apyc1"/>
    <property type="match status" value="1"/>
</dbReference>
<organism evidence="12">
    <name type="scientific">Alkalihalophilus sp. As8PL</name>
    <dbReference type="NCBI Taxonomy" id="3237103"/>
    <lineage>
        <taxon>Bacteria</taxon>
        <taxon>Bacillati</taxon>
        <taxon>Bacillota</taxon>
        <taxon>Bacilli</taxon>
        <taxon>Bacillales</taxon>
        <taxon>Bacillaceae</taxon>
        <taxon>Alkalihalophilus</taxon>
    </lineage>
</organism>
<feature type="binding site" evidence="10">
    <location>
        <position position="67"/>
    </location>
    <ligand>
        <name>Zn(2+)</name>
        <dbReference type="ChEBI" id="CHEBI:29105"/>
        <label>2</label>
        <note>catalytic</note>
    </ligand>
</feature>
<dbReference type="InterPro" id="IPR013471">
    <property type="entry name" value="RNase_Z/BN"/>
</dbReference>
<dbReference type="EMBL" id="CP162551">
    <property type="protein sequence ID" value="XDI37072.1"/>
    <property type="molecule type" value="Genomic_DNA"/>
</dbReference>
<keyword evidence="6 10" id="KW-0255">Endonuclease</keyword>
<feature type="binding site" evidence="10">
    <location>
        <position position="211"/>
    </location>
    <ligand>
        <name>Zn(2+)</name>
        <dbReference type="ChEBI" id="CHEBI:29105"/>
        <label>2</label>
        <note>catalytic</note>
    </ligand>
</feature>
<dbReference type="NCBIfam" id="TIGR02651">
    <property type="entry name" value="RNase_Z"/>
    <property type="match status" value="1"/>
</dbReference>
<dbReference type="Gene3D" id="3.60.15.10">
    <property type="entry name" value="Ribonuclease Z/Hydroxyacylglutathione hydrolase-like"/>
    <property type="match status" value="1"/>
</dbReference>
<dbReference type="InterPro" id="IPR001279">
    <property type="entry name" value="Metallo-B-lactamas"/>
</dbReference>
<feature type="binding site" evidence="10">
    <location>
        <position position="68"/>
    </location>
    <ligand>
        <name>Zn(2+)</name>
        <dbReference type="ChEBI" id="CHEBI:29105"/>
        <label>2</label>
        <note>catalytic</note>
    </ligand>
</feature>
<keyword evidence="8 10" id="KW-0862">Zinc</keyword>
<keyword evidence="3 10" id="KW-0819">tRNA processing</keyword>
<evidence type="ECO:0000259" key="11">
    <source>
        <dbReference type="Pfam" id="PF12706"/>
    </source>
</evidence>
<protein>
    <recommendedName>
        <fullName evidence="2 10">Ribonuclease Z</fullName>
        <shortName evidence="10">RNase Z</shortName>
        <ecNumber evidence="2 10">3.1.26.11</ecNumber>
    </recommendedName>
    <alternativeName>
        <fullName evidence="10">tRNA 3 endonuclease</fullName>
    </alternativeName>
    <alternativeName>
        <fullName evidence="10">tRNase Z</fullName>
    </alternativeName>
</protein>
<sequence>MEFHFLGTGSGVPAIERNVSALALRFLQQKGTQWLFDCGEATQHQLLHSPITLTKIDRIFITHLHGDHIFGLPGLLGSRSFQGARSPLTIYGPKGLETFIDASLTVSRTHLRYPYKVIEVEEGLVLETEDVLVYALELEHVMPCFAFKITEKDKPGKLDMGRLQSLNIPKGPIYQRIKEGKTVELEDGSKVNGKDFVGPPQKGRMIVIAGDTRPIKKMVDFSRGATVLVHEATFRGDKQEHAAQFGHSTIEEATALAKEAQVKTLILTHISSRYSGEEEEFELEAKHYFSNVHIAHDMMVYKLST</sequence>
<dbReference type="PANTHER" id="PTHR46018:SF2">
    <property type="entry name" value="ZINC PHOSPHODIESTERASE ELAC PROTEIN 1"/>
    <property type="match status" value="1"/>
</dbReference>
<feature type="domain" description="Metallo-beta-lactamase" evidence="11">
    <location>
        <begin position="202"/>
        <end position="270"/>
    </location>
</feature>
<evidence type="ECO:0000256" key="8">
    <source>
        <dbReference type="ARBA" id="ARBA00022833"/>
    </source>
</evidence>
<keyword evidence="5 10" id="KW-0479">Metal-binding</keyword>
<dbReference type="HAMAP" id="MF_01818">
    <property type="entry name" value="RNase_Z_BN"/>
    <property type="match status" value="1"/>
</dbReference>
<keyword evidence="4 10" id="KW-0540">Nuclease</keyword>
<dbReference type="InterPro" id="IPR036866">
    <property type="entry name" value="RibonucZ/Hydroxyglut_hydro"/>
</dbReference>
<evidence type="ECO:0000256" key="7">
    <source>
        <dbReference type="ARBA" id="ARBA00022801"/>
    </source>
</evidence>
<evidence type="ECO:0000256" key="10">
    <source>
        <dbReference type="HAMAP-Rule" id="MF_01818"/>
    </source>
</evidence>
<evidence type="ECO:0000256" key="1">
    <source>
        <dbReference type="ARBA" id="ARBA00011738"/>
    </source>
</evidence>
<dbReference type="GO" id="GO:0042802">
    <property type="term" value="F:identical protein binding"/>
    <property type="evidence" value="ECO:0007669"/>
    <property type="project" value="UniProtKB-ARBA"/>
</dbReference>
<feature type="binding site" evidence="10">
    <location>
        <position position="65"/>
    </location>
    <ligand>
        <name>Zn(2+)</name>
        <dbReference type="ChEBI" id="CHEBI:29105"/>
        <label>1</label>
        <note>catalytic</note>
    </ligand>
</feature>
<dbReference type="CDD" id="cd07717">
    <property type="entry name" value="RNaseZ_ZiPD-like_MBL-fold"/>
    <property type="match status" value="1"/>
</dbReference>
<dbReference type="NCBIfam" id="NF000801">
    <property type="entry name" value="PRK00055.1-3"/>
    <property type="match status" value="1"/>
</dbReference>
<dbReference type="SUPFAM" id="SSF56281">
    <property type="entry name" value="Metallo-hydrolase/oxidoreductase"/>
    <property type="match status" value="1"/>
</dbReference>
<keyword evidence="7 10" id="KW-0378">Hydrolase</keyword>
<dbReference type="PANTHER" id="PTHR46018">
    <property type="entry name" value="ZINC PHOSPHODIESTERASE ELAC PROTEIN 1"/>
    <property type="match status" value="1"/>
</dbReference>